<feature type="signal peptide" evidence="9">
    <location>
        <begin position="1"/>
        <end position="18"/>
    </location>
</feature>
<name>W3XB13_PESFW</name>
<dbReference type="RefSeq" id="XP_007831290.1">
    <property type="nucleotide sequence ID" value="XM_007833099.1"/>
</dbReference>
<dbReference type="EMBL" id="KI912111">
    <property type="protein sequence ID" value="ETS82642.1"/>
    <property type="molecule type" value="Genomic_DNA"/>
</dbReference>
<feature type="binding site" evidence="7">
    <location>
        <position position="221"/>
    </location>
    <ligand>
        <name>substrate</name>
    </ligand>
</feature>
<dbReference type="GO" id="GO:0030245">
    <property type="term" value="P:cellulose catabolic process"/>
    <property type="evidence" value="ECO:0007669"/>
    <property type="project" value="UniProtKB-KW"/>
</dbReference>
<dbReference type="GeneID" id="19269531"/>
<dbReference type="PROSITE" id="PS00656">
    <property type="entry name" value="GLYCOSYL_HYDROL_F6_2"/>
    <property type="match status" value="1"/>
</dbReference>
<evidence type="ECO:0000313" key="11">
    <source>
        <dbReference type="Proteomes" id="UP000030651"/>
    </source>
</evidence>
<dbReference type="PIRSF" id="PIRSF001100">
    <property type="entry name" value="Beta_cellobiohydrolase"/>
    <property type="match status" value="1"/>
</dbReference>
<sequence>MLATTLLTLCAAAASVSALPHFPQVPKRLLRSNGTDTNPFTGKKLFANPTWATKLEQTYDAFVEQGDEANAAKVRAIQDVGTFVWITDRAGLSNIDAAVASARAAKAATGVDQIVGLVLYNLPDRDCSAGESAGELSSADNGLEIYKTEFIQPYAEKVAAATDLTFAIVLEPDSLGNLVTNMGVEFCANAADTYKEGIAYAISSLQFSNVNLYIDAAHGGWLGWDDNLEPAAKIFAEVVQKAGNNTKIRGFSTNVSNYNPFLANPRENYTEYSNSYDESHYASSLAPHLEANGLPARFIIDQGRVAQYGARAEWGDWCNVAPSGFGAVPGTTINNTLVDSLVWVKPGGESDGECGLAGAPKAGVWFDDYVQMLVKNADPTVERAASK</sequence>
<evidence type="ECO:0000256" key="8">
    <source>
        <dbReference type="PROSITE-ProRule" id="PRU10057"/>
    </source>
</evidence>
<dbReference type="OrthoDB" id="64893at2759"/>
<evidence type="ECO:0000256" key="4">
    <source>
        <dbReference type="ARBA" id="ARBA00023295"/>
    </source>
</evidence>
<dbReference type="InterPro" id="IPR001524">
    <property type="entry name" value="Glyco_hydro_6_CS"/>
</dbReference>
<dbReference type="Pfam" id="PF01341">
    <property type="entry name" value="Glyco_hydro_6"/>
    <property type="match status" value="1"/>
</dbReference>
<feature type="active site" description="Proton acceptor" evidence="6">
    <location>
        <position position="351"/>
    </location>
</feature>
<dbReference type="PANTHER" id="PTHR34876">
    <property type="match status" value="1"/>
</dbReference>
<gene>
    <name evidence="10" type="ORF">PFICI_04518</name>
</gene>
<dbReference type="Proteomes" id="UP000030651">
    <property type="component" value="Unassembled WGS sequence"/>
</dbReference>
<keyword evidence="11" id="KW-1185">Reference proteome</keyword>
<dbReference type="GO" id="GO:0004553">
    <property type="term" value="F:hydrolase activity, hydrolyzing O-glycosyl compounds"/>
    <property type="evidence" value="ECO:0007669"/>
    <property type="project" value="InterPro"/>
</dbReference>
<proteinExistence type="inferred from homology"/>
<comment type="similarity">
    <text evidence="9">Belongs to the glycosyl hydrolase family 6.</text>
</comment>
<keyword evidence="3 9" id="KW-0119">Carbohydrate metabolism</keyword>
<dbReference type="Gene3D" id="3.20.20.40">
    <property type="entry name" value="1, 4-beta cellobiohydrolase"/>
    <property type="match status" value="1"/>
</dbReference>
<dbReference type="PRINTS" id="PR00733">
    <property type="entry name" value="GLHYDRLASE6"/>
</dbReference>
<dbReference type="InParanoid" id="W3XB13"/>
<protein>
    <recommendedName>
        <fullName evidence="9">Glucanase</fullName>
        <ecNumber evidence="9">3.2.1.-</ecNumber>
    </recommendedName>
</protein>
<keyword evidence="4 9" id="KW-0326">Glycosidase</keyword>
<evidence type="ECO:0000256" key="6">
    <source>
        <dbReference type="PIRSR" id="PIRSR001100-1"/>
    </source>
</evidence>
<organism evidence="10 11">
    <name type="scientific">Pestalotiopsis fici (strain W106-1 / CGMCC3.15140)</name>
    <dbReference type="NCBI Taxonomy" id="1229662"/>
    <lineage>
        <taxon>Eukaryota</taxon>
        <taxon>Fungi</taxon>
        <taxon>Dikarya</taxon>
        <taxon>Ascomycota</taxon>
        <taxon>Pezizomycotina</taxon>
        <taxon>Sordariomycetes</taxon>
        <taxon>Xylariomycetidae</taxon>
        <taxon>Amphisphaeriales</taxon>
        <taxon>Sporocadaceae</taxon>
        <taxon>Pestalotiopsis</taxon>
    </lineage>
</organism>
<dbReference type="OMA" id="LVDSIVW"/>
<feature type="chain" id="PRO_5005150192" description="Glucanase" evidence="9">
    <location>
        <begin position="19"/>
        <end position="387"/>
    </location>
</feature>
<keyword evidence="9" id="KW-0732">Signal</keyword>
<feature type="binding site" evidence="7">
    <location>
        <position position="345"/>
    </location>
    <ligand>
        <name>substrate</name>
    </ligand>
</feature>
<dbReference type="AlphaFoldDB" id="W3XB13"/>
<evidence type="ECO:0000256" key="3">
    <source>
        <dbReference type="ARBA" id="ARBA00023277"/>
    </source>
</evidence>
<evidence type="ECO:0000256" key="2">
    <source>
        <dbReference type="ARBA" id="ARBA00023001"/>
    </source>
</evidence>
<evidence type="ECO:0000256" key="7">
    <source>
        <dbReference type="PIRSR" id="PIRSR001100-2"/>
    </source>
</evidence>
<dbReference type="PANTHER" id="PTHR34876:SF10">
    <property type="entry name" value="GLUCANASE"/>
    <property type="match status" value="1"/>
</dbReference>
<keyword evidence="5 9" id="KW-0624">Polysaccharide degradation</keyword>
<feature type="binding site" evidence="7">
    <location>
        <position position="317"/>
    </location>
    <ligand>
        <name>substrate</name>
    </ligand>
</feature>
<evidence type="ECO:0000313" key="10">
    <source>
        <dbReference type="EMBL" id="ETS82642.1"/>
    </source>
</evidence>
<dbReference type="SUPFAM" id="SSF51989">
    <property type="entry name" value="Glycosyl hydrolases family 6, cellulases"/>
    <property type="match status" value="1"/>
</dbReference>
<dbReference type="eggNOG" id="ENOG502SATK">
    <property type="taxonomic scope" value="Eukaryota"/>
</dbReference>
<dbReference type="HOGENOM" id="CLU_015488_0_0_1"/>
<feature type="binding site" evidence="7">
    <location>
        <position position="349"/>
    </location>
    <ligand>
        <name>substrate</name>
    </ligand>
</feature>
<dbReference type="KEGG" id="pfy:PFICI_04518"/>
<dbReference type="InterPro" id="IPR016288">
    <property type="entry name" value="Beta_cellobiohydrolase"/>
</dbReference>
<evidence type="ECO:0000256" key="1">
    <source>
        <dbReference type="ARBA" id="ARBA00022801"/>
    </source>
</evidence>
<keyword evidence="1 9" id="KW-0378">Hydrolase</keyword>
<reference evidence="11" key="1">
    <citation type="journal article" date="2015" name="BMC Genomics">
        <title>Genomic and transcriptomic analysis of the endophytic fungus Pestalotiopsis fici reveals its lifestyle and high potential for synthesis of natural products.</title>
        <authorList>
            <person name="Wang X."/>
            <person name="Zhang X."/>
            <person name="Liu L."/>
            <person name="Xiang M."/>
            <person name="Wang W."/>
            <person name="Sun X."/>
            <person name="Che Y."/>
            <person name="Guo L."/>
            <person name="Liu G."/>
            <person name="Guo L."/>
            <person name="Wang C."/>
            <person name="Yin W.B."/>
            <person name="Stadler M."/>
            <person name="Zhang X."/>
            <person name="Liu X."/>
        </authorList>
    </citation>
    <scope>NUCLEOTIDE SEQUENCE [LARGE SCALE GENOMIC DNA]</scope>
    <source>
        <strain evidence="11">W106-1 / CGMCC3.15140</strain>
    </source>
</reference>
<keyword evidence="2 9" id="KW-0136">Cellulose degradation</keyword>
<accession>W3XB13</accession>
<dbReference type="InterPro" id="IPR036434">
    <property type="entry name" value="Beta_cellobiohydrolase_sf"/>
</dbReference>
<feature type="binding site" evidence="7">
    <location>
        <position position="257"/>
    </location>
    <ligand>
        <name>substrate</name>
    </ligand>
</feature>
<evidence type="ECO:0000256" key="9">
    <source>
        <dbReference type="RuleBase" id="RU361186"/>
    </source>
</evidence>
<dbReference type="EC" id="3.2.1.-" evidence="9"/>
<evidence type="ECO:0000256" key="5">
    <source>
        <dbReference type="ARBA" id="ARBA00023326"/>
    </source>
</evidence>
<feature type="binding site" evidence="7">
    <location>
        <position position="85"/>
    </location>
    <ligand>
        <name>substrate</name>
    </ligand>
</feature>
<feature type="active site" description="Proton donor" evidence="6 8">
    <location>
        <position position="173"/>
    </location>
</feature>
<feature type="binding site" evidence="7">
    <location>
        <position position="218"/>
    </location>
    <ligand>
        <name>substrate</name>
    </ligand>
</feature>
<dbReference type="STRING" id="1229662.W3XB13"/>